<dbReference type="EMBL" id="FNNZ01000024">
    <property type="protein sequence ID" value="SDX40360.1"/>
    <property type="molecule type" value="Genomic_DNA"/>
</dbReference>
<keyword evidence="2" id="KW-1185">Reference proteome</keyword>
<reference evidence="2" key="1">
    <citation type="submission" date="2016-10" db="EMBL/GenBank/DDBJ databases">
        <authorList>
            <person name="Varghese N."/>
            <person name="Submissions S."/>
        </authorList>
    </citation>
    <scope>NUCLEOTIDE SEQUENCE [LARGE SCALE GENOMIC DNA]</scope>
    <source>
        <strain evidence="2">DSM 217</strain>
    </source>
</reference>
<dbReference type="InterPro" id="IPR036465">
    <property type="entry name" value="vWFA_dom_sf"/>
</dbReference>
<protein>
    <submittedName>
        <fullName evidence="1">Uncharacterized protein</fullName>
    </submittedName>
</protein>
<dbReference type="SUPFAM" id="SSF53300">
    <property type="entry name" value="vWA-like"/>
    <property type="match status" value="1"/>
</dbReference>
<name>A0A1H3BEB8_THIRO</name>
<dbReference type="Proteomes" id="UP000198816">
    <property type="component" value="Unassembled WGS sequence"/>
</dbReference>
<organism evidence="1 2">
    <name type="scientific">Thiocapsa roseopersicina</name>
    <dbReference type="NCBI Taxonomy" id="1058"/>
    <lineage>
        <taxon>Bacteria</taxon>
        <taxon>Pseudomonadati</taxon>
        <taxon>Pseudomonadota</taxon>
        <taxon>Gammaproteobacteria</taxon>
        <taxon>Chromatiales</taxon>
        <taxon>Chromatiaceae</taxon>
        <taxon>Thiocapsa</taxon>
    </lineage>
</organism>
<dbReference type="RefSeq" id="WP_139191973.1">
    <property type="nucleotide sequence ID" value="NZ_FNNZ01000024.1"/>
</dbReference>
<dbReference type="OrthoDB" id="9785745at2"/>
<dbReference type="STRING" id="1058.SAMN05421783_12459"/>
<sequence>MSMEFLTLAQRIAEAAADGGLTVEQIREIARSQFGEINCYPGVPGDRCHQLALFVALHGQLRKGKGHENCAQILEEMIRHLQGRCPGTTRHAVLILDAWWHDHYEKWRANIETIKHDGVRIEVYLIGAGGWVAPLPV</sequence>
<accession>A0A1H3BEB8</accession>
<evidence type="ECO:0000313" key="2">
    <source>
        <dbReference type="Proteomes" id="UP000198816"/>
    </source>
</evidence>
<dbReference type="AlphaFoldDB" id="A0A1H3BEB8"/>
<proteinExistence type="predicted"/>
<gene>
    <name evidence="1" type="ORF">SAMN05421783_12459</name>
</gene>
<evidence type="ECO:0000313" key="1">
    <source>
        <dbReference type="EMBL" id="SDX40360.1"/>
    </source>
</evidence>